<dbReference type="EMBL" id="UINC01008708">
    <property type="protein sequence ID" value="SVA39165.1"/>
    <property type="molecule type" value="Genomic_DNA"/>
</dbReference>
<evidence type="ECO:0000313" key="2">
    <source>
        <dbReference type="EMBL" id="SVA39165.1"/>
    </source>
</evidence>
<sequence length="258" mass="29042">MIEKKNKKKGKDSGLKPLSEEGLADIGDSFGANLFDYGEEPSSPESQSSKNEKVHTMELSFKGSGGEFQFHRLNKEEAFSLKKEHGDTSPTEYLDGGLYFENTIFGGAYGPDPDDMELSYDDGSFSGSDFASEDVTLVEENPEAGSLEYSYTTNGQVYGEIHIELKENETFDPEKLRFECVRYDLLNVNRKGRVITGVFYDGEECEIETSDNGQDVFPCLIGYFGWDSFAESPEAPIIYDPLEEMNSPDWEWLDKIFN</sequence>
<reference evidence="2" key="1">
    <citation type="submission" date="2018-05" db="EMBL/GenBank/DDBJ databases">
        <authorList>
            <person name="Lanie J.A."/>
            <person name="Ng W.-L."/>
            <person name="Kazmierczak K.M."/>
            <person name="Andrzejewski T.M."/>
            <person name="Davidsen T.M."/>
            <person name="Wayne K.J."/>
            <person name="Tettelin H."/>
            <person name="Glass J.I."/>
            <person name="Rusch D."/>
            <person name="Podicherti R."/>
            <person name="Tsui H.-C.T."/>
            <person name="Winkler M.E."/>
        </authorList>
    </citation>
    <scope>NUCLEOTIDE SEQUENCE</scope>
</reference>
<feature type="region of interest" description="Disordered" evidence="1">
    <location>
        <begin position="1"/>
        <end position="54"/>
    </location>
</feature>
<feature type="compositionally biased region" description="Low complexity" evidence="1">
    <location>
        <begin position="40"/>
        <end position="49"/>
    </location>
</feature>
<proteinExistence type="predicted"/>
<gene>
    <name evidence="2" type="ORF">METZ01_LOCUS92019</name>
</gene>
<feature type="compositionally biased region" description="Basic residues" evidence="1">
    <location>
        <begin position="1"/>
        <end position="10"/>
    </location>
</feature>
<organism evidence="2">
    <name type="scientific">marine metagenome</name>
    <dbReference type="NCBI Taxonomy" id="408172"/>
    <lineage>
        <taxon>unclassified sequences</taxon>
        <taxon>metagenomes</taxon>
        <taxon>ecological metagenomes</taxon>
    </lineage>
</organism>
<accession>A0A381VFP1</accession>
<evidence type="ECO:0000256" key="1">
    <source>
        <dbReference type="SAM" id="MobiDB-lite"/>
    </source>
</evidence>
<protein>
    <submittedName>
        <fullName evidence="2">Uncharacterized protein</fullName>
    </submittedName>
</protein>
<name>A0A381VFP1_9ZZZZ</name>
<dbReference type="AlphaFoldDB" id="A0A381VFP1"/>